<evidence type="ECO:0000259" key="6">
    <source>
        <dbReference type="PROSITE" id="PS50850"/>
    </source>
</evidence>
<evidence type="ECO:0000256" key="3">
    <source>
        <dbReference type="ARBA" id="ARBA00022989"/>
    </source>
</evidence>
<evidence type="ECO:0000256" key="2">
    <source>
        <dbReference type="ARBA" id="ARBA00022692"/>
    </source>
</evidence>
<keyword evidence="4 5" id="KW-0472">Membrane</keyword>
<feature type="transmembrane region" description="Helical" evidence="5">
    <location>
        <begin position="315"/>
        <end position="337"/>
    </location>
</feature>
<dbReference type="PROSITE" id="PS50850">
    <property type="entry name" value="MFS"/>
    <property type="match status" value="1"/>
</dbReference>
<dbReference type="EMBL" id="FQXC01000001">
    <property type="protein sequence ID" value="SHG92567.1"/>
    <property type="molecule type" value="Genomic_DNA"/>
</dbReference>
<protein>
    <submittedName>
        <fullName evidence="7">Major Facilitator Superfamily protein</fullName>
    </submittedName>
</protein>
<accession>A0A1M5NSX4</accession>
<keyword evidence="8" id="KW-1185">Reference proteome</keyword>
<keyword evidence="2 5" id="KW-0812">Transmembrane</keyword>
<dbReference type="InterPro" id="IPR020846">
    <property type="entry name" value="MFS_dom"/>
</dbReference>
<feature type="transmembrane region" description="Helical" evidence="5">
    <location>
        <begin position="380"/>
        <end position="401"/>
    </location>
</feature>
<dbReference type="AlphaFoldDB" id="A0A1M5NSX4"/>
<dbReference type="GO" id="GO:0016020">
    <property type="term" value="C:membrane"/>
    <property type="evidence" value="ECO:0007669"/>
    <property type="project" value="UniProtKB-SubCell"/>
</dbReference>
<feature type="domain" description="Major facilitator superfamily (MFS) profile" evidence="6">
    <location>
        <begin position="224"/>
        <end position="408"/>
    </location>
</feature>
<reference evidence="7 8" key="1">
    <citation type="submission" date="2016-11" db="EMBL/GenBank/DDBJ databases">
        <authorList>
            <person name="Jaros S."/>
            <person name="Januszkiewicz K."/>
            <person name="Wedrychowicz H."/>
        </authorList>
    </citation>
    <scope>NUCLEOTIDE SEQUENCE [LARGE SCALE GENOMIC DNA]</scope>
    <source>
        <strain evidence="7 8">DSM 29431</strain>
    </source>
</reference>
<organism evidence="7 8">
    <name type="scientific">Marivita hallyeonensis</name>
    <dbReference type="NCBI Taxonomy" id="996342"/>
    <lineage>
        <taxon>Bacteria</taxon>
        <taxon>Pseudomonadati</taxon>
        <taxon>Pseudomonadota</taxon>
        <taxon>Alphaproteobacteria</taxon>
        <taxon>Rhodobacterales</taxon>
        <taxon>Roseobacteraceae</taxon>
        <taxon>Marivita</taxon>
    </lineage>
</organism>
<dbReference type="PANTHER" id="PTHR23514">
    <property type="entry name" value="BYPASS OF STOP CODON PROTEIN 6"/>
    <property type="match status" value="1"/>
</dbReference>
<comment type="subcellular location">
    <subcellularLocation>
        <location evidence="1">Membrane</location>
        <topology evidence="1">Multi-pass membrane protein</topology>
    </subcellularLocation>
</comment>
<dbReference type="InterPro" id="IPR036259">
    <property type="entry name" value="MFS_trans_sf"/>
</dbReference>
<feature type="transmembrane region" description="Helical" evidence="5">
    <location>
        <begin position="91"/>
        <end position="110"/>
    </location>
</feature>
<dbReference type="OrthoDB" id="5526080at2"/>
<feature type="transmembrane region" description="Helical" evidence="5">
    <location>
        <begin position="258"/>
        <end position="278"/>
    </location>
</feature>
<dbReference type="InterPro" id="IPR051788">
    <property type="entry name" value="MFS_Transporter"/>
</dbReference>
<feature type="transmembrane region" description="Helical" evidence="5">
    <location>
        <begin position="290"/>
        <end position="309"/>
    </location>
</feature>
<dbReference type="Proteomes" id="UP000184221">
    <property type="component" value="Unassembled WGS sequence"/>
</dbReference>
<dbReference type="InterPro" id="IPR011701">
    <property type="entry name" value="MFS"/>
</dbReference>
<sequence length="408" mass="41893">MMQVRSARGWTRRAARDTASDMSMLQDLAESRKPAASFAAIGVLWGAFAALVPEVKQQVALDDATFGICLTIGALGAVMAMWLAPVAERVFGTRILPVVTGAVAVAALPIGHVTGAIGLTLAFIAMSITSGTLDVVANARISAIEARLKRSLMNLNHGVFSVAYAASAFATGLAREAHIGPVGIFAGCFLALASLTLLSSGTPRARRVPGTAPPVLPAALPWALLAPVALILLVAFMAEQATEGWSALHLERTLDAGAAGGALGPTLLGLTMAVGRLSGQVFANRVSELVVIRWACLLSGGGALLAAVAPNIALAYLGFALSGLGISVVVPMAFGWMGRYVTDDQRSVAIARVSVLAYAAFFIGPMLMGGLSQAYSLRVAFGAIAASLLVVAAVLVPLLSVRARARAL</sequence>
<keyword evidence="3 5" id="KW-1133">Transmembrane helix</keyword>
<feature type="transmembrane region" description="Helical" evidence="5">
    <location>
        <begin position="179"/>
        <end position="198"/>
    </location>
</feature>
<feature type="transmembrane region" description="Helical" evidence="5">
    <location>
        <begin position="116"/>
        <end position="139"/>
    </location>
</feature>
<evidence type="ECO:0000313" key="8">
    <source>
        <dbReference type="Proteomes" id="UP000184221"/>
    </source>
</evidence>
<feature type="transmembrane region" description="Helical" evidence="5">
    <location>
        <begin position="349"/>
        <end position="368"/>
    </location>
</feature>
<feature type="transmembrane region" description="Helical" evidence="5">
    <location>
        <begin position="219"/>
        <end position="238"/>
    </location>
</feature>
<evidence type="ECO:0000256" key="4">
    <source>
        <dbReference type="ARBA" id="ARBA00023136"/>
    </source>
</evidence>
<gene>
    <name evidence="7" type="ORF">SAMN05443551_1033</name>
</gene>
<dbReference type="Pfam" id="PF07690">
    <property type="entry name" value="MFS_1"/>
    <property type="match status" value="1"/>
</dbReference>
<feature type="transmembrane region" description="Helical" evidence="5">
    <location>
        <begin position="65"/>
        <end position="84"/>
    </location>
</feature>
<name>A0A1M5NSX4_9RHOB</name>
<feature type="transmembrane region" description="Helical" evidence="5">
    <location>
        <begin position="151"/>
        <end position="173"/>
    </location>
</feature>
<evidence type="ECO:0000256" key="5">
    <source>
        <dbReference type="SAM" id="Phobius"/>
    </source>
</evidence>
<dbReference type="Gene3D" id="1.20.1250.20">
    <property type="entry name" value="MFS general substrate transporter like domains"/>
    <property type="match status" value="1"/>
</dbReference>
<proteinExistence type="predicted"/>
<evidence type="ECO:0000313" key="7">
    <source>
        <dbReference type="EMBL" id="SHG92567.1"/>
    </source>
</evidence>
<dbReference type="GO" id="GO:0022857">
    <property type="term" value="F:transmembrane transporter activity"/>
    <property type="evidence" value="ECO:0007669"/>
    <property type="project" value="InterPro"/>
</dbReference>
<evidence type="ECO:0000256" key="1">
    <source>
        <dbReference type="ARBA" id="ARBA00004141"/>
    </source>
</evidence>
<dbReference type="PANTHER" id="PTHR23514:SF13">
    <property type="entry name" value="INNER MEMBRANE PROTEIN YBJJ"/>
    <property type="match status" value="1"/>
</dbReference>
<dbReference type="SUPFAM" id="SSF103473">
    <property type="entry name" value="MFS general substrate transporter"/>
    <property type="match status" value="1"/>
</dbReference>